<dbReference type="PANTHER" id="PTHR10683:SF18">
    <property type="entry name" value="TRANSALDOLASE"/>
    <property type="match status" value="1"/>
</dbReference>
<protein>
    <recommendedName>
        <fullName evidence="3">Transaldolase</fullName>
    </recommendedName>
</protein>
<dbReference type="EMBL" id="HBEW01005219">
    <property type="protein sequence ID" value="CAD8583418.1"/>
    <property type="molecule type" value="Transcribed_RNA"/>
</dbReference>
<dbReference type="AlphaFoldDB" id="A0A6U0B922"/>
<evidence type="ECO:0000256" key="1">
    <source>
        <dbReference type="ARBA" id="ARBA00023270"/>
    </source>
</evidence>
<dbReference type="InterPro" id="IPR001585">
    <property type="entry name" value="TAL/FSA"/>
</dbReference>
<organism evidence="2">
    <name type="scientific">Ostreococcus mediterraneus</name>
    <dbReference type="NCBI Taxonomy" id="1486918"/>
    <lineage>
        <taxon>Eukaryota</taxon>
        <taxon>Viridiplantae</taxon>
        <taxon>Chlorophyta</taxon>
        <taxon>Mamiellophyceae</taxon>
        <taxon>Mamiellales</taxon>
        <taxon>Bathycoccaceae</taxon>
        <taxon>Ostreococcus</taxon>
    </lineage>
</organism>
<dbReference type="Gene3D" id="3.20.20.70">
    <property type="entry name" value="Aldolase class I"/>
    <property type="match status" value="1"/>
</dbReference>
<dbReference type="Pfam" id="PF00923">
    <property type="entry name" value="TAL_FSA"/>
    <property type="match status" value="1"/>
</dbReference>
<gene>
    <name evidence="2" type="ORF">OMED0929_LOCUS4376</name>
</gene>
<sequence length="377" mass="39708">MTSHATLAHAALTTHSTSKAPRGVLSRLVNSVPSSRAVRVVPRAASAPAGSALDALQAFSNVVLDAKKSVLDDARAGLDLGPKAGVVSASVLAMASRAGGRDAGALEGAMVYDKCDIVSAEPVKYECVIDKAMVNLAAMWAERVEGRVAVELFPTSMADDTDALLVKARHYANMARDLKIVPEKLLFKIPATYAGIEAVKTLEAEGISCHVSDVYCAEQARAAIDANATVVQLYYSRVNAWHKANPGKTTSADPGYDLARDALAYARARKAKTKIMVASLHNKDAVLRVLGVDYVLVSQRIIDEMAKAPASDVGETIISDAPSSSSSSTAALSKKAFDDALANSPAKTELAIARRRNAAADGDLMNYIKEKTVGLNV</sequence>
<dbReference type="GO" id="GO:0005975">
    <property type="term" value="P:carbohydrate metabolic process"/>
    <property type="evidence" value="ECO:0007669"/>
    <property type="project" value="InterPro"/>
</dbReference>
<name>A0A6U0B922_9CHLO</name>
<evidence type="ECO:0008006" key="3">
    <source>
        <dbReference type="Google" id="ProtNLM"/>
    </source>
</evidence>
<accession>A0A6U0B922</accession>
<dbReference type="SUPFAM" id="SSF51569">
    <property type="entry name" value="Aldolase"/>
    <property type="match status" value="1"/>
</dbReference>
<reference evidence="2" key="1">
    <citation type="submission" date="2021-01" db="EMBL/GenBank/DDBJ databases">
        <authorList>
            <person name="Corre E."/>
            <person name="Pelletier E."/>
            <person name="Niang G."/>
            <person name="Scheremetjew M."/>
            <person name="Finn R."/>
            <person name="Kale V."/>
            <person name="Holt S."/>
            <person name="Cochrane G."/>
            <person name="Meng A."/>
            <person name="Brown T."/>
            <person name="Cohen L."/>
        </authorList>
    </citation>
    <scope>NUCLEOTIDE SEQUENCE</scope>
    <source>
        <strain evidence="2">Clade-D-RCC2572</strain>
    </source>
</reference>
<dbReference type="InterPro" id="IPR013785">
    <property type="entry name" value="Aldolase_TIM"/>
</dbReference>
<keyword evidence="1" id="KW-0704">Schiff base</keyword>
<evidence type="ECO:0000313" key="2">
    <source>
        <dbReference type="EMBL" id="CAD8583418.1"/>
    </source>
</evidence>
<dbReference type="PANTHER" id="PTHR10683">
    <property type="entry name" value="TRANSALDOLASE"/>
    <property type="match status" value="1"/>
</dbReference>
<proteinExistence type="predicted"/>